<keyword evidence="1" id="KW-0472">Membrane</keyword>
<feature type="domain" description="DUF4178" evidence="2">
    <location>
        <begin position="283"/>
        <end position="427"/>
    </location>
</feature>
<evidence type="ECO:0000313" key="3">
    <source>
        <dbReference type="EMBL" id="SQH25685.1"/>
    </source>
</evidence>
<feature type="transmembrane region" description="Helical" evidence="1">
    <location>
        <begin position="511"/>
        <end position="529"/>
    </location>
</feature>
<organism evidence="3 4">
    <name type="scientific">Kingella kingae</name>
    <dbReference type="NCBI Taxonomy" id="504"/>
    <lineage>
        <taxon>Bacteria</taxon>
        <taxon>Pseudomonadati</taxon>
        <taxon>Pseudomonadota</taxon>
        <taxon>Betaproteobacteria</taxon>
        <taxon>Neisseriales</taxon>
        <taxon>Neisseriaceae</taxon>
        <taxon>Kingella</taxon>
    </lineage>
</organism>
<evidence type="ECO:0000259" key="2">
    <source>
        <dbReference type="Pfam" id="PF13785"/>
    </source>
</evidence>
<evidence type="ECO:0000256" key="1">
    <source>
        <dbReference type="SAM" id="Phobius"/>
    </source>
</evidence>
<feature type="domain" description="DUF4178" evidence="2">
    <location>
        <begin position="60"/>
        <end position="198"/>
    </location>
</feature>
<evidence type="ECO:0000313" key="4">
    <source>
        <dbReference type="Proteomes" id="UP000248598"/>
    </source>
</evidence>
<dbReference type="InterPro" id="IPR025235">
    <property type="entry name" value="DUF4178"/>
</dbReference>
<dbReference type="Proteomes" id="UP000248598">
    <property type="component" value="Chromosome 1"/>
</dbReference>
<sequence length="556" mass="60926">MSEALFHTSCPSCGAPIHTHSATAVTVVCSYCNSMLVRQDSSLHDTGRDSTLLQDFSPLQIGTTGKYANRGFTLIGRLQAQYDAGVWNEWYALFDDGSHGWLSEAGDLYVLLFAVLPPNSIPEFASIRAAETTISHSKRFIASDVRQIVLDQAAVQGELPFVVPNKMHNRVADFRCEEQFMTLDYGSEPPQCFVGRTVALADLSLANTRTDEQIRQSAGSLRGTRAAEQCGNCGAPMHWVRGITHTVICASCGSDWDLSSGKAELHSANSMRLAQEDALPLPLGQQGTLNGIRYTVIGAVYRVEINAVDARLALENTPQLGVVPQGWWREYLLYSMQHGFAWLVETSDGEWSLSQTQAAFPRLNAHGEPQGAAFLYDYGGQVAFAAGAFYWHIRKGDVQLYRDYRVGNGKLSAEISNSELAWSKSTPMTYRTIAQAFGLKVQTTQYTAKMEADKVEPSTVWYTIAVFVLINLPALWTTDDVFSVLFISSIAIWILYSMAGLNEDQTMSKPMYLIFATIVILGATFMNYSTSNDNGNGSRSYIGTGTSGGGFSGGHK</sequence>
<dbReference type="Pfam" id="PF13785">
    <property type="entry name" value="DUF4178"/>
    <property type="match status" value="2"/>
</dbReference>
<dbReference type="AlphaFoldDB" id="A0AAX2J718"/>
<feature type="transmembrane region" description="Helical" evidence="1">
    <location>
        <begin position="459"/>
        <end position="476"/>
    </location>
</feature>
<dbReference type="GeneID" id="93263163"/>
<dbReference type="RefSeq" id="WP_003787854.1">
    <property type="nucleotide sequence ID" value="NZ_CP091518.1"/>
</dbReference>
<keyword evidence="1" id="KW-0812">Transmembrane</keyword>
<proteinExistence type="predicted"/>
<gene>
    <name evidence="3" type="ORF">NCTC10529_01898</name>
</gene>
<feature type="transmembrane region" description="Helical" evidence="1">
    <location>
        <begin position="482"/>
        <end position="499"/>
    </location>
</feature>
<accession>A0AAX2J718</accession>
<reference evidence="3 4" key="1">
    <citation type="submission" date="2018-06" db="EMBL/GenBank/DDBJ databases">
        <authorList>
            <consortium name="Pathogen Informatics"/>
            <person name="Doyle S."/>
        </authorList>
    </citation>
    <scope>NUCLEOTIDE SEQUENCE [LARGE SCALE GENOMIC DNA]</scope>
    <source>
        <strain evidence="3 4">NCTC10529</strain>
    </source>
</reference>
<keyword evidence="1" id="KW-1133">Transmembrane helix</keyword>
<name>A0AAX2J718_KINKI</name>
<protein>
    <recommendedName>
        <fullName evidence="2">DUF4178 domain-containing protein</fullName>
    </recommendedName>
</protein>
<dbReference type="EMBL" id="LS483426">
    <property type="protein sequence ID" value="SQH25685.1"/>
    <property type="molecule type" value="Genomic_DNA"/>
</dbReference>